<feature type="compositionally biased region" description="Low complexity" evidence="1">
    <location>
        <begin position="615"/>
        <end position="633"/>
    </location>
</feature>
<feature type="signal peptide" evidence="2">
    <location>
        <begin position="1"/>
        <end position="20"/>
    </location>
</feature>
<proteinExistence type="predicted"/>
<gene>
    <name evidence="4" type="ORF">LTR36_002863</name>
</gene>
<keyword evidence="2" id="KW-0732">Signal</keyword>
<dbReference type="PANTHER" id="PTHR35560">
    <property type="entry name" value="BLL0132 PROTEIN"/>
    <property type="match status" value="1"/>
</dbReference>
<reference evidence="4 5" key="1">
    <citation type="submission" date="2021-11" db="EMBL/GenBank/DDBJ databases">
        <title>Black yeast isolated from Biological Soil Crust.</title>
        <authorList>
            <person name="Kurbessoian T."/>
        </authorList>
    </citation>
    <scope>NUCLEOTIDE SEQUENCE [LARGE SCALE GENOMIC DNA]</scope>
    <source>
        <strain evidence="4 5">CCFEE 5522</strain>
    </source>
</reference>
<feature type="region of interest" description="Disordered" evidence="1">
    <location>
        <begin position="615"/>
        <end position="636"/>
    </location>
</feature>
<dbReference type="Gene3D" id="3.50.4.10">
    <property type="entry name" value="Hepatocyte Growth Factor"/>
    <property type="match status" value="1"/>
</dbReference>
<dbReference type="Gene3D" id="3.40.50.1820">
    <property type="entry name" value="alpha/beta hydrolase"/>
    <property type="match status" value="1"/>
</dbReference>
<comment type="caution">
    <text evidence="4">The sequence shown here is derived from an EMBL/GenBank/DDBJ whole genome shotgun (WGS) entry which is preliminary data.</text>
</comment>
<protein>
    <recommendedName>
        <fullName evidence="3">WSC domain-containing protein</fullName>
    </recommendedName>
</protein>
<dbReference type="PROSITE" id="PS51212">
    <property type="entry name" value="WSC"/>
    <property type="match status" value="2"/>
</dbReference>
<evidence type="ECO:0000256" key="2">
    <source>
        <dbReference type="SAM" id="SignalP"/>
    </source>
</evidence>
<evidence type="ECO:0000313" key="4">
    <source>
        <dbReference type="EMBL" id="KAK4545513.1"/>
    </source>
</evidence>
<dbReference type="SUPFAM" id="SSF53474">
    <property type="entry name" value="alpha/beta-Hydrolases"/>
    <property type="match status" value="1"/>
</dbReference>
<dbReference type="AlphaFoldDB" id="A0AAV9JKT1"/>
<dbReference type="Proteomes" id="UP001324427">
    <property type="component" value="Unassembled WGS sequence"/>
</dbReference>
<feature type="domain" description="WSC" evidence="3">
    <location>
        <begin position="514"/>
        <end position="606"/>
    </location>
</feature>
<dbReference type="InterPro" id="IPR002889">
    <property type="entry name" value="WSC_carb-bd"/>
</dbReference>
<dbReference type="PANTHER" id="PTHR35560:SF3">
    <property type="entry name" value="PEPTIDASE S9 PROLYL OLIGOPEPTIDASE CATALYTIC DOMAIN-CONTAINING PROTEIN"/>
    <property type="match status" value="1"/>
</dbReference>
<dbReference type="InterPro" id="IPR029058">
    <property type="entry name" value="AB_hydrolase_fold"/>
</dbReference>
<dbReference type="EMBL" id="JAVFHQ010000019">
    <property type="protein sequence ID" value="KAK4545513.1"/>
    <property type="molecule type" value="Genomic_DNA"/>
</dbReference>
<evidence type="ECO:0000259" key="3">
    <source>
        <dbReference type="PROSITE" id="PS51212"/>
    </source>
</evidence>
<dbReference type="Pfam" id="PF01822">
    <property type="entry name" value="WSC"/>
    <property type="match status" value="2"/>
</dbReference>
<evidence type="ECO:0000256" key="1">
    <source>
        <dbReference type="SAM" id="MobiDB-lite"/>
    </source>
</evidence>
<organism evidence="4 5">
    <name type="scientific">Oleoguttula mirabilis</name>
    <dbReference type="NCBI Taxonomy" id="1507867"/>
    <lineage>
        <taxon>Eukaryota</taxon>
        <taxon>Fungi</taxon>
        <taxon>Dikarya</taxon>
        <taxon>Ascomycota</taxon>
        <taxon>Pezizomycotina</taxon>
        <taxon>Dothideomycetes</taxon>
        <taxon>Dothideomycetidae</taxon>
        <taxon>Mycosphaerellales</taxon>
        <taxon>Teratosphaeriaceae</taxon>
        <taxon>Oleoguttula</taxon>
    </lineage>
</organism>
<dbReference type="SMART" id="SM00321">
    <property type="entry name" value="WSC"/>
    <property type="match status" value="2"/>
</dbReference>
<accession>A0AAV9JKT1</accession>
<keyword evidence="5" id="KW-1185">Reference proteome</keyword>
<feature type="domain" description="WSC" evidence="3">
    <location>
        <begin position="405"/>
        <end position="497"/>
    </location>
</feature>
<evidence type="ECO:0000313" key="5">
    <source>
        <dbReference type="Proteomes" id="UP001324427"/>
    </source>
</evidence>
<sequence>MRFTAAIAALGACIFGLSEAQQYAGDTITNSLPGLPGSEITYWKIADGKLNNLTLINYINHGKDGKRLVGSNLKRAIIIIHGLGRDPGTYEANMLSALSQVNNPDINTDSVAIVAPYFPNGDDKNVGYPWITGLKANQGSITNCLVWSGSQWSAGGTNQYPYKNVNTSSYAVLDQIVQYFDNATLFPNMNQIVVAGHSLGGQTMQRYAALGQQLNSRTPVSYWVANPDSYVWFSTDRPLSTSTCSIYDNYREGYTNFTSYPMTYGQNLVSAGRPAILANFNSKAVNYARGTLDLGDDASSCAPETTGANRNERFFNFIKAFPVSCADPSGRNCDTVDFIAAGHDAGTMMASAAGIARLFTDNFYGNGSRAYDFGYPRQQTGDDPFPNPSLNTSSASVNNQTYAGNMTYWGCWSDQSPASLPQMVYDNTSNTIGLCTATCAQAGYAIAGIGYGTRCFCGNYLTYEAQEVIDSSCGTPCAGNSSEICGGGNRLSLFSNGVPVVNSAPGTPETVDKAFTYINCYTEATGGARALADKATSGSFVTLEYCANFCTGYQYFGTEYSDECYCGNSFGTGASVTSSGDCSMTCAGDTTEFCGAGNRLTVYQNTTWVASSSTSASAGTSATSTASGSSSTGVSCPASNNTIAASNGKNFTIECGIDHSGGDLTSTSVSSFQGCIDACSANAQCVDISLSGSACYLKSSLLNLLVLGVSIDNDAWHGHRLWTLHSDFVIHDIRQRFRHASLLSGLKQHHGGVKWA</sequence>
<feature type="chain" id="PRO_5043597465" description="WSC domain-containing protein" evidence="2">
    <location>
        <begin position="21"/>
        <end position="756"/>
    </location>
</feature>
<name>A0AAV9JKT1_9PEZI</name>